<dbReference type="PANTHER" id="PTHR30413:SF10">
    <property type="entry name" value="CAPSULE POLYSACCHARIDE EXPORT INNER-MEMBRANE PROTEIN CTRC"/>
    <property type="match status" value="1"/>
</dbReference>
<evidence type="ECO:0000256" key="6">
    <source>
        <dbReference type="ARBA" id="ARBA00022692"/>
    </source>
</evidence>
<dbReference type="InterPro" id="IPR047817">
    <property type="entry name" value="ABC2_TM_bact-type"/>
</dbReference>
<keyword evidence="9" id="KW-0625">Polysaccharide transport</keyword>
<feature type="transmembrane region" description="Helical" evidence="11">
    <location>
        <begin position="143"/>
        <end position="167"/>
    </location>
</feature>
<keyword evidence="3 11" id="KW-0813">Transport</keyword>
<accession>A0ABY6DMG1</accession>
<proteinExistence type="inferred from homology"/>
<reference evidence="13" key="1">
    <citation type="submission" date="2022-10" db="EMBL/GenBank/DDBJ databases">
        <title>Chitiniphilus purpureus sp. nov., a novel chitin-degrading bacterium isolated from crawfish pond sediment.</title>
        <authorList>
            <person name="Li K."/>
        </authorList>
    </citation>
    <scope>NUCLEOTIDE SEQUENCE</scope>
    <source>
        <strain evidence="13">CD1</strain>
    </source>
</reference>
<evidence type="ECO:0000313" key="14">
    <source>
        <dbReference type="Proteomes" id="UP001061302"/>
    </source>
</evidence>
<feature type="transmembrane region" description="Helical" evidence="11">
    <location>
        <begin position="68"/>
        <end position="84"/>
    </location>
</feature>
<sequence>MSKLFGSFWLHRQLIARLTLREILNKYKGSVFGLLWSFFNPVFMLIVYTFFFGLVFKVRWGEGENTKEFALILFAGLIVYNFFAECMTKAPALILSNANYVKKVVFPLEVLAVVCVSSALFHFFISFFVWCVFGAIVLHRLEWTLLFVPLLIAPFALILLGLTWFVCSLGVYLRDVGQLIGVLVMAMSFMSPIFYPVSMLPEGVQHLIYINPLTFIIEEVRKAMFYGDIPNLSMLMLYGFISLAIAFLGLLWFQKTRKGFADVL</sequence>
<feature type="transmembrane region" description="Helical" evidence="11">
    <location>
        <begin position="232"/>
        <end position="253"/>
    </location>
</feature>
<evidence type="ECO:0000256" key="5">
    <source>
        <dbReference type="ARBA" id="ARBA00022597"/>
    </source>
</evidence>
<keyword evidence="8 11" id="KW-1133">Transmembrane helix</keyword>
<evidence type="ECO:0000256" key="9">
    <source>
        <dbReference type="ARBA" id="ARBA00023047"/>
    </source>
</evidence>
<organism evidence="13 14">
    <name type="scientific">Chitiniphilus purpureus</name>
    <dbReference type="NCBI Taxonomy" id="2981137"/>
    <lineage>
        <taxon>Bacteria</taxon>
        <taxon>Pseudomonadati</taxon>
        <taxon>Pseudomonadota</taxon>
        <taxon>Betaproteobacteria</taxon>
        <taxon>Neisseriales</taxon>
        <taxon>Chitinibacteraceae</taxon>
        <taxon>Chitiniphilus</taxon>
    </lineage>
</organism>
<dbReference type="PROSITE" id="PS51012">
    <property type="entry name" value="ABC_TM2"/>
    <property type="match status" value="1"/>
</dbReference>
<name>A0ABY6DMG1_9NEIS</name>
<feature type="domain" description="ABC transmembrane type-2" evidence="12">
    <location>
        <begin position="32"/>
        <end position="256"/>
    </location>
</feature>
<feature type="transmembrane region" description="Helical" evidence="11">
    <location>
        <begin position="179"/>
        <end position="197"/>
    </location>
</feature>
<dbReference type="PRINTS" id="PR00164">
    <property type="entry name" value="ABC2TRNSPORT"/>
</dbReference>
<dbReference type="PANTHER" id="PTHR30413">
    <property type="entry name" value="INNER MEMBRANE TRANSPORT PERMEASE"/>
    <property type="match status" value="1"/>
</dbReference>
<evidence type="ECO:0000256" key="3">
    <source>
        <dbReference type="ARBA" id="ARBA00022448"/>
    </source>
</evidence>
<evidence type="ECO:0000256" key="4">
    <source>
        <dbReference type="ARBA" id="ARBA00022475"/>
    </source>
</evidence>
<protein>
    <recommendedName>
        <fullName evidence="11">Transport permease protein</fullName>
    </recommendedName>
</protein>
<keyword evidence="10 11" id="KW-0472">Membrane</keyword>
<evidence type="ECO:0000256" key="10">
    <source>
        <dbReference type="ARBA" id="ARBA00023136"/>
    </source>
</evidence>
<keyword evidence="14" id="KW-1185">Reference proteome</keyword>
<keyword evidence="7" id="KW-0972">Capsule biogenesis/degradation</keyword>
<comment type="similarity">
    <text evidence="2 11">Belongs to the ABC-2 integral membrane protein family.</text>
</comment>
<evidence type="ECO:0000256" key="11">
    <source>
        <dbReference type="RuleBase" id="RU361157"/>
    </source>
</evidence>
<evidence type="ECO:0000256" key="8">
    <source>
        <dbReference type="ARBA" id="ARBA00022989"/>
    </source>
</evidence>
<feature type="transmembrane region" description="Helical" evidence="11">
    <location>
        <begin position="31"/>
        <end position="56"/>
    </location>
</feature>
<dbReference type="InterPro" id="IPR013525">
    <property type="entry name" value="ABC2_TM"/>
</dbReference>
<keyword evidence="5" id="KW-0762">Sugar transport</keyword>
<comment type="subcellular location">
    <subcellularLocation>
        <location evidence="11">Cell inner membrane</location>
        <topology evidence="11">Multi-pass membrane protein</topology>
    </subcellularLocation>
    <subcellularLocation>
        <location evidence="1">Cell membrane</location>
        <topology evidence="1">Multi-pass membrane protein</topology>
    </subcellularLocation>
</comment>
<feature type="transmembrane region" description="Helical" evidence="11">
    <location>
        <begin position="104"/>
        <end position="137"/>
    </location>
</feature>
<keyword evidence="6 11" id="KW-0812">Transmembrane</keyword>
<dbReference type="Proteomes" id="UP001061302">
    <property type="component" value="Chromosome"/>
</dbReference>
<evidence type="ECO:0000313" key="13">
    <source>
        <dbReference type="EMBL" id="UXY15537.1"/>
    </source>
</evidence>
<evidence type="ECO:0000256" key="1">
    <source>
        <dbReference type="ARBA" id="ARBA00004651"/>
    </source>
</evidence>
<dbReference type="PIRSF" id="PIRSF006648">
    <property type="entry name" value="DrrB"/>
    <property type="match status" value="1"/>
</dbReference>
<gene>
    <name evidence="13" type="ORF">N8I74_00535</name>
</gene>
<dbReference type="EMBL" id="CP106753">
    <property type="protein sequence ID" value="UXY15537.1"/>
    <property type="molecule type" value="Genomic_DNA"/>
</dbReference>
<evidence type="ECO:0000256" key="7">
    <source>
        <dbReference type="ARBA" id="ARBA00022903"/>
    </source>
</evidence>
<keyword evidence="4 11" id="KW-1003">Cell membrane</keyword>
<dbReference type="Pfam" id="PF01061">
    <property type="entry name" value="ABC2_membrane"/>
    <property type="match status" value="1"/>
</dbReference>
<evidence type="ECO:0000256" key="2">
    <source>
        <dbReference type="ARBA" id="ARBA00007783"/>
    </source>
</evidence>
<dbReference type="InterPro" id="IPR000412">
    <property type="entry name" value="ABC_2_transport"/>
</dbReference>
<dbReference type="RefSeq" id="WP_263124948.1">
    <property type="nucleotide sequence ID" value="NZ_CP106753.1"/>
</dbReference>
<evidence type="ECO:0000259" key="12">
    <source>
        <dbReference type="PROSITE" id="PS51012"/>
    </source>
</evidence>